<dbReference type="RefSeq" id="WP_188940479.1">
    <property type="nucleotide sequence ID" value="NZ_BMNA01000002.1"/>
</dbReference>
<sequence>MPEDGSYPPAGLDRAPGSTLSDVRTGGAPWPATWGRRLATLVLLAVVVVAGAGLLGVRSATVTSSAKGYSMTLTYPRFARAGLDVPFSIDVTAPQPFAGATLVLRVSRAYLAIFETQGLNPEAADETANGDTVQWQFTTPDQGTRFSADFDAYIQPASQIGQDVTVELLLDRTSITSVRAHTTLVP</sequence>
<evidence type="ECO:0000256" key="1">
    <source>
        <dbReference type="SAM" id="MobiDB-lite"/>
    </source>
</evidence>
<reference evidence="3" key="2">
    <citation type="submission" date="2020-09" db="EMBL/GenBank/DDBJ databases">
        <authorList>
            <person name="Sun Q."/>
            <person name="Zhou Y."/>
        </authorList>
    </citation>
    <scope>NUCLEOTIDE SEQUENCE</scope>
    <source>
        <strain evidence="3">CGMCC 4.7308</strain>
    </source>
</reference>
<feature type="region of interest" description="Disordered" evidence="1">
    <location>
        <begin position="1"/>
        <end position="24"/>
    </location>
</feature>
<dbReference type="AlphaFoldDB" id="A0A917WCY8"/>
<name>A0A917WCY8_9ACTN</name>
<gene>
    <name evidence="3" type="ORF">GCM10011594_10910</name>
</gene>
<evidence type="ECO:0000313" key="4">
    <source>
        <dbReference type="Proteomes" id="UP000655208"/>
    </source>
</evidence>
<protein>
    <submittedName>
        <fullName evidence="3">Uncharacterized protein</fullName>
    </submittedName>
</protein>
<comment type="caution">
    <text evidence="3">The sequence shown here is derived from an EMBL/GenBank/DDBJ whole genome shotgun (WGS) entry which is preliminary data.</text>
</comment>
<feature type="transmembrane region" description="Helical" evidence="2">
    <location>
        <begin position="38"/>
        <end position="57"/>
    </location>
</feature>
<keyword evidence="2" id="KW-1133">Transmembrane helix</keyword>
<dbReference type="Proteomes" id="UP000655208">
    <property type="component" value="Unassembled WGS sequence"/>
</dbReference>
<evidence type="ECO:0000256" key="2">
    <source>
        <dbReference type="SAM" id="Phobius"/>
    </source>
</evidence>
<proteinExistence type="predicted"/>
<evidence type="ECO:0000313" key="3">
    <source>
        <dbReference type="EMBL" id="GGL92892.1"/>
    </source>
</evidence>
<keyword evidence="2" id="KW-0472">Membrane</keyword>
<reference evidence="3" key="1">
    <citation type="journal article" date="2014" name="Int. J. Syst. Evol. Microbiol.">
        <title>Complete genome sequence of Corynebacterium casei LMG S-19264T (=DSM 44701T), isolated from a smear-ripened cheese.</title>
        <authorList>
            <consortium name="US DOE Joint Genome Institute (JGI-PGF)"/>
            <person name="Walter F."/>
            <person name="Albersmeier A."/>
            <person name="Kalinowski J."/>
            <person name="Ruckert C."/>
        </authorList>
    </citation>
    <scope>NUCLEOTIDE SEQUENCE</scope>
    <source>
        <strain evidence="3">CGMCC 4.7308</strain>
    </source>
</reference>
<organism evidence="3 4">
    <name type="scientific">Nakamurella endophytica</name>
    <dbReference type="NCBI Taxonomy" id="1748367"/>
    <lineage>
        <taxon>Bacteria</taxon>
        <taxon>Bacillati</taxon>
        <taxon>Actinomycetota</taxon>
        <taxon>Actinomycetes</taxon>
        <taxon>Nakamurellales</taxon>
        <taxon>Nakamurellaceae</taxon>
        <taxon>Nakamurella</taxon>
    </lineage>
</organism>
<keyword evidence="2" id="KW-0812">Transmembrane</keyword>
<keyword evidence="4" id="KW-1185">Reference proteome</keyword>
<dbReference type="EMBL" id="BMNA01000002">
    <property type="protein sequence ID" value="GGL92892.1"/>
    <property type="molecule type" value="Genomic_DNA"/>
</dbReference>
<accession>A0A917WCY8</accession>